<evidence type="ECO:0000259" key="2">
    <source>
        <dbReference type="Pfam" id="PF08241"/>
    </source>
</evidence>
<dbReference type="Pfam" id="PF08241">
    <property type="entry name" value="Methyltransf_11"/>
    <property type="match status" value="1"/>
</dbReference>
<feature type="domain" description="Methyltransferase type 11" evidence="2">
    <location>
        <begin position="55"/>
        <end position="141"/>
    </location>
</feature>
<dbReference type="InterPro" id="IPR029063">
    <property type="entry name" value="SAM-dependent_MTases_sf"/>
</dbReference>
<gene>
    <name evidence="3" type="ORF">SAMN05216234_10220</name>
</gene>
<feature type="transmembrane region" description="Helical" evidence="1">
    <location>
        <begin position="20"/>
        <end position="38"/>
    </location>
</feature>
<dbReference type="SUPFAM" id="SSF53335">
    <property type="entry name" value="S-adenosyl-L-methionine-dependent methyltransferases"/>
    <property type="match status" value="1"/>
</dbReference>
<reference evidence="3 4" key="1">
    <citation type="submission" date="2016-10" db="EMBL/GenBank/DDBJ databases">
        <authorList>
            <person name="de Groot N.N."/>
        </authorList>
    </citation>
    <scope>NUCLEOTIDE SEQUENCE [LARGE SCALE GENOMIC DNA]</scope>
    <source>
        <strain evidence="3 4">EP1-55-1</strain>
    </source>
</reference>
<dbReference type="Proteomes" id="UP000199227">
    <property type="component" value="Unassembled WGS sequence"/>
</dbReference>
<keyword evidence="1" id="KW-0472">Membrane</keyword>
<keyword evidence="4" id="KW-1185">Reference proteome</keyword>
<accession>A0A1I5L362</accession>
<sequence>MKQIIEFISYKIIPIITLDIYAPNVSLWNMNFLNWYYLKKYMKKASKKYINGICLDIGSGNSPYKRYIKVDKYISVDKKETQAVAYKQNEHQIEADIKKLPFDNNYADTVLLNQVLEHIDDYEQALSEVHRVLKKDGTFVISVPFIYHIHSEPNDYFRFSEYGLKYILEKHNFRIMEFHYLGYIGTTLVSIWNSFLWQIWNKNIQLKFLRNTVFLIPLLLLFFLNNILGLILDLFQHKKFCPNYLVIARKI</sequence>
<dbReference type="CDD" id="cd02440">
    <property type="entry name" value="AdoMet_MTases"/>
    <property type="match status" value="1"/>
</dbReference>
<dbReference type="RefSeq" id="WP_092910011.1">
    <property type="nucleotide sequence ID" value="NZ_FOXB01000002.1"/>
</dbReference>
<dbReference type="GO" id="GO:0032259">
    <property type="term" value="P:methylation"/>
    <property type="evidence" value="ECO:0007669"/>
    <property type="project" value="UniProtKB-KW"/>
</dbReference>
<evidence type="ECO:0000313" key="3">
    <source>
        <dbReference type="EMBL" id="SFO91790.1"/>
    </source>
</evidence>
<keyword evidence="3" id="KW-0489">Methyltransferase</keyword>
<dbReference type="STRING" id="223786.SAMN05216234_10220"/>
<keyword evidence="1" id="KW-0812">Transmembrane</keyword>
<feature type="transmembrane region" description="Helical" evidence="1">
    <location>
        <begin position="180"/>
        <end position="200"/>
    </location>
</feature>
<dbReference type="GO" id="GO:0008757">
    <property type="term" value="F:S-adenosylmethionine-dependent methyltransferase activity"/>
    <property type="evidence" value="ECO:0007669"/>
    <property type="project" value="InterPro"/>
</dbReference>
<keyword evidence="3" id="KW-0808">Transferase</keyword>
<organism evidence="3 4">
    <name type="scientific">Hydrogenimonas thermophila</name>
    <dbReference type="NCBI Taxonomy" id="223786"/>
    <lineage>
        <taxon>Bacteria</taxon>
        <taxon>Pseudomonadati</taxon>
        <taxon>Campylobacterota</taxon>
        <taxon>Epsilonproteobacteria</taxon>
        <taxon>Campylobacterales</taxon>
        <taxon>Hydrogenimonadaceae</taxon>
        <taxon>Hydrogenimonas</taxon>
    </lineage>
</organism>
<dbReference type="OrthoDB" id="163232at2"/>
<name>A0A1I5L362_9BACT</name>
<keyword evidence="1" id="KW-1133">Transmembrane helix</keyword>
<proteinExistence type="predicted"/>
<dbReference type="EMBL" id="FOXB01000002">
    <property type="protein sequence ID" value="SFO91790.1"/>
    <property type="molecule type" value="Genomic_DNA"/>
</dbReference>
<dbReference type="AlphaFoldDB" id="A0A1I5L362"/>
<protein>
    <submittedName>
        <fullName evidence="3">Methyltransferase domain-containing protein</fullName>
    </submittedName>
</protein>
<evidence type="ECO:0000313" key="4">
    <source>
        <dbReference type="Proteomes" id="UP000199227"/>
    </source>
</evidence>
<dbReference type="InterPro" id="IPR013216">
    <property type="entry name" value="Methyltransf_11"/>
</dbReference>
<dbReference type="Gene3D" id="3.40.50.150">
    <property type="entry name" value="Vaccinia Virus protein VP39"/>
    <property type="match status" value="1"/>
</dbReference>
<feature type="transmembrane region" description="Helical" evidence="1">
    <location>
        <begin position="212"/>
        <end position="235"/>
    </location>
</feature>
<evidence type="ECO:0000256" key="1">
    <source>
        <dbReference type="SAM" id="Phobius"/>
    </source>
</evidence>